<keyword evidence="1" id="KW-0175">Coiled coil</keyword>
<feature type="compositionally biased region" description="Polar residues" evidence="2">
    <location>
        <begin position="222"/>
        <end position="234"/>
    </location>
</feature>
<feature type="signal peptide" evidence="3">
    <location>
        <begin position="1"/>
        <end position="20"/>
    </location>
</feature>
<feature type="compositionally biased region" description="Polar residues" evidence="2">
    <location>
        <begin position="846"/>
        <end position="857"/>
    </location>
</feature>
<feature type="region of interest" description="Disordered" evidence="2">
    <location>
        <begin position="83"/>
        <end position="117"/>
    </location>
</feature>
<evidence type="ECO:0000313" key="4">
    <source>
        <dbReference type="EMBL" id="KAK6753010.1"/>
    </source>
</evidence>
<feature type="compositionally biased region" description="Basic residues" evidence="2">
    <location>
        <begin position="240"/>
        <end position="252"/>
    </location>
</feature>
<protein>
    <submittedName>
        <fullName evidence="4">Uncharacterized protein</fullName>
    </submittedName>
</protein>
<reference evidence="4 5" key="1">
    <citation type="submission" date="2023-08" db="EMBL/GenBank/DDBJ databases">
        <title>A Necator americanus chromosomal reference genome.</title>
        <authorList>
            <person name="Ilik V."/>
            <person name="Petrzelkova K.J."/>
            <person name="Pardy F."/>
            <person name="Fuh T."/>
            <person name="Niatou-Singa F.S."/>
            <person name="Gouil Q."/>
            <person name="Baker L."/>
            <person name="Ritchie M.E."/>
            <person name="Jex A.R."/>
            <person name="Gazzola D."/>
            <person name="Li H."/>
            <person name="Toshio Fujiwara R."/>
            <person name="Zhan B."/>
            <person name="Aroian R.V."/>
            <person name="Pafco B."/>
            <person name="Schwarz E.M."/>
        </authorList>
    </citation>
    <scope>NUCLEOTIDE SEQUENCE [LARGE SCALE GENOMIC DNA]</scope>
    <source>
        <strain evidence="4 5">Aroian</strain>
        <tissue evidence="4">Whole animal</tissue>
    </source>
</reference>
<evidence type="ECO:0000256" key="3">
    <source>
        <dbReference type="SAM" id="SignalP"/>
    </source>
</evidence>
<feature type="region of interest" description="Disordered" evidence="2">
    <location>
        <begin position="37"/>
        <end position="60"/>
    </location>
</feature>
<gene>
    <name evidence="4" type="primary">Necator_chrV.g17339</name>
    <name evidence="4" type="ORF">RB195_012550</name>
</gene>
<evidence type="ECO:0000313" key="5">
    <source>
        <dbReference type="Proteomes" id="UP001303046"/>
    </source>
</evidence>
<sequence>MVTSIKCLQNVLLLAVFVHAFVVQPQNERIEAIVTTGNSDESHHEDDHLAGTNADPSCFEGEEPTEEEVALAMRLQNPCDMLKEDDPSAGRSYEESAQKTSFDRGAHTQGEETTPCSACGSSEEPHFVHYKKCETAIGSAGGAFIWRYRCGKEECAQFFGDFYAYDKVSNSFVRVSEDGGVPEDAEDENGDVEEQPIPQATEAPPTIVDQSPEESPLEERQGSNCDSVETTADSSGDPRSRRRQRATARKKTATPSITKVSPNSKKLEKRSNNRTIKIVHKTPPKRNSKSPPKAPVRTAKPVKSAKVLKTPAPKRRREKTLEPAISDAAIVPKKLRKGYVLEPISPSLQHLNSLENPPNMNGTQQPTYSESSTQTLGGTHYFSVLIEELINGEADFYSGTTSEARPILPTHISRRLMVSQQLLKRQSEELLQAHEENKRLMTLVTLMNAVVKKFRDEYTPELRHLRDTIGVIKREFSFYQDEFVVEAKKSIDSINMQKNEVQQRIDDVERKNRLLNARIDLHIKEKEAIEERADGYLREISARDREVILANKARDRAERKLGDTLYVANNAKCAHCQISDKMRKHLTDVVAEKTVLLEKCQKECIDAVRRADQADRISQILSKDSEKLRFELNRWKSDAERNITEITRLKEELKKVTSNASGTAVSNTASQTPRSESFTSKQSSHCNASPAPNHVGKLQTSNDSGSTPSKEMLNSSQDGVAKIFANNVEGSVVRPPPIPPVMPTPPEEPDSPFTSWLPKERRVDCSPPVTFFNSPSTTSKHGCLIPSVRKNHPFNGPVFSERSAGRRNGPSVGSSSTKEDEKSIDRTGEKLSDQSIRKVGPLQPVVTATSTEMGNVRQQHDTRSSDQSCTGDNVPMIGKLPSKMTRNNQKTNGANTSTSRLFDVGAQKTTAQPSLRQSGKSGKTKVKTAKKNVFGGLHQHKNAKTIPSLMSVCGPPPFNGPVSFFEEGHHRSRSPPESHPSDTIRMRFSSSPLPWHRGGAATDYEVWDRAGYPPASPSQFERRSLFDNDLLPGRPFTQRARKNFWEP</sequence>
<organism evidence="4 5">
    <name type="scientific">Necator americanus</name>
    <name type="common">Human hookworm</name>
    <dbReference type="NCBI Taxonomy" id="51031"/>
    <lineage>
        <taxon>Eukaryota</taxon>
        <taxon>Metazoa</taxon>
        <taxon>Ecdysozoa</taxon>
        <taxon>Nematoda</taxon>
        <taxon>Chromadorea</taxon>
        <taxon>Rhabditida</taxon>
        <taxon>Rhabditina</taxon>
        <taxon>Rhabditomorpha</taxon>
        <taxon>Strongyloidea</taxon>
        <taxon>Ancylostomatidae</taxon>
        <taxon>Bunostominae</taxon>
        <taxon>Necator</taxon>
    </lineage>
</organism>
<feature type="compositionally biased region" description="Acidic residues" evidence="2">
    <location>
        <begin position="180"/>
        <end position="194"/>
    </location>
</feature>
<feature type="compositionally biased region" description="Polar residues" evidence="2">
    <location>
        <begin position="884"/>
        <end position="900"/>
    </location>
</feature>
<feature type="region of interest" description="Disordered" evidence="2">
    <location>
        <begin position="1011"/>
        <end position="1047"/>
    </location>
</feature>
<keyword evidence="5" id="KW-1185">Reference proteome</keyword>
<feature type="chain" id="PRO_5045124266" evidence="3">
    <location>
        <begin position="21"/>
        <end position="1047"/>
    </location>
</feature>
<proteinExistence type="predicted"/>
<comment type="caution">
    <text evidence="4">The sequence shown here is derived from an EMBL/GenBank/DDBJ whole genome shotgun (WGS) entry which is preliminary data.</text>
</comment>
<feature type="coiled-coil region" evidence="1">
    <location>
        <begin position="484"/>
        <end position="539"/>
    </location>
</feature>
<feature type="compositionally biased region" description="Basic residues" evidence="2">
    <location>
        <begin position="277"/>
        <end position="288"/>
    </location>
</feature>
<feature type="compositionally biased region" description="Polar residues" evidence="2">
    <location>
        <begin position="698"/>
        <end position="715"/>
    </location>
</feature>
<keyword evidence="3" id="KW-0732">Signal</keyword>
<accession>A0ABR1DRM1</accession>
<feature type="region of interest" description="Disordered" evidence="2">
    <location>
        <begin position="794"/>
        <end position="903"/>
    </location>
</feature>
<evidence type="ECO:0000256" key="1">
    <source>
        <dbReference type="SAM" id="Coils"/>
    </source>
</evidence>
<feature type="compositionally biased region" description="Basic and acidic residues" evidence="2">
    <location>
        <begin position="817"/>
        <end position="836"/>
    </location>
</feature>
<feature type="compositionally biased region" description="Polar residues" evidence="2">
    <location>
        <begin position="656"/>
        <end position="687"/>
    </location>
</feature>
<evidence type="ECO:0000256" key="2">
    <source>
        <dbReference type="SAM" id="MobiDB-lite"/>
    </source>
</evidence>
<feature type="compositionally biased region" description="Basic and acidic residues" evidence="2">
    <location>
        <begin position="40"/>
        <end position="49"/>
    </location>
</feature>
<feature type="region of interest" description="Disordered" evidence="2">
    <location>
        <begin position="177"/>
        <end position="304"/>
    </location>
</feature>
<dbReference type="Proteomes" id="UP001303046">
    <property type="component" value="Unassembled WGS sequence"/>
</dbReference>
<name>A0ABR1DRM1_NECAM</name>
<feature type="compositionally biased region" description="Basic and acidic residues" evidence="2">
    <location>
        <begin position="83"/>
        <end position="110"/>
    </location>
</feature>
<feature type="region of interest" description="Disordered" evidence="2">
    <location>
        <begin position="655"/>
        <end position="715"/>
    </location>
</feature>
<dbReference type="EMBL" id="JAVFWL010000005">
    <property type="protein sequence ID" value="KAK6753010.1"/>
    <property type="molecule type" value="Genomic_DNA"/>
</dbReference>